<dbReference type="GO" id="GO:0000725">
    <property type="term" value="P:recombinational repair"/>
    <property type="evidence" value="ECO:0007669"/>
    <property type="project" value="TreeGrafter"/>
</dbReference>
<evidence type="ECO:0000256" key="5">
    <source>
        <dbReference type="PROSITE-ProRule" id="PRU00560"/>
    </source>
</evidence>
<dbReference type="AlphaFoldDB" id="A0AB34YYM7"/>
<comment type="caution">
    <text evidence="8">The sequence shown here is derived from an EMBL/GenBank/DDBJ whole genome shotgun (WGS) entry which is preliminary data.</text>
</comment>
<dbReference type="Pfam" id="PF00580">
    <property type="entry name" value="UvrD-helicase"/>
    <property type="match status" value="1"/>
</dbReference>
<reference evidence="8 9" key="1">
    <citation type="submission" date="2020-08" db="EMBL/GenBank/DDBJ databases">
        <title>Genomic Encyclopedia of Type Strains, Phase IV (KMG-IV): sequencing the most valuable type-strain genomes for metagenomic binning, comparative biology and taxonomic classification.</title>
        <authorList>
            <person name="Goeker M."/>
        </authorList>
    </citation>
    <scope>NUCLEOTIDE SEQUENCE [LARGE SCALE GENOMIC DNA]</scope>
    <source>
        <strain evidence="8 9">DSM 23868</strain>
    </source>
</reference>
<protein>
    <submittedName>
        <fullName evidence="8">Superfamily I DNA/RNA helicase</fullName>
    </submittedName>
</protein>
<feature type="domain" description="UvrD-like helicase ATP-binding" evidence="7">
    <location>
        <begin position="5"/>
        <end position="277"/>
    </location>
</feature>
<keyword evidence="6" id="KW-0812">Transmembrane</keyword>
<dbReference type="InterPro" id="IPR013986">
    <property type="entry name" value="DExx_box_DNA_helicase_dom_sf"/>
</dbReference>
<dbReference type="RefSeq" id="WP_206667409.1">
    <property type="nucleotide sequence ID" value="NZ_JACIEX010000024.1"/>
</dbReference>
<proteinExistence type="predicted"/>
<accession>A0AB34YYM7</accession>
<evidence type="ECO:0000313" key="8">
    <source>
        <dbReference type="EMBL" id="MBB4096256.1"/>
    </source>
</evidence>
<evidence type="ECO:0000256" key="4">
    <source>
        <dbReference type="ARBA" id="ARBA00022840"/>
    </source>
</evidence>
<organism evidence="8 9">
    <name type="scientific">Brucella pecoris</name>
    <dbReference type="NCBI Taxonomy" id="867683"/>
    <lineage>
        <taxon>Bacteria</taxon>
        <taxon>Pseudomonadati</taxon>
        <taxon>Pseudomonadota</taxon>
        <taxon>Alphaproteobacteria</taxon>
        <taxon>Hyphomicrobiales</taxon>
        <taxon>Brucellaceae</taxon>
        <taxon>Brucella/Ochrobactrum group</taxon>
        <taxon>Brucella</taxon>
    </lineage>
</organism>
<dbReference type="GO" id="GO:0016787">
    <property type="term" value="F:hydrolase activity"/>
    <property type="evidence" value="ECO:0007669"/>
    <property type="project" value="UniProtKB-UniRule"/>
</dbReference>
<gene>
    <name evidence="8" type="ORF">GGQ79_004815</name>
</gene>
<dbReference type="PANTHER" id="PTHR11070">
    <property type="entry name" value="UVRD / RECB / PCRA DNA HELICASE FAMILY MEMBER"/>
    <property type="match status" value="1"/>
</dbReference>
<evidence type="ECO:0000256" key="3">
    <source>
        <dbReference type="ARBA" id="ARBA00022806"/>
    </source>
</evidence>
<feature type="binding site" evidence="5">
    <location>
        <begin position="26"/>
        <end position="33"/>
    </location>
    <ligand>
        <name>ATP</name>
        <dbReference type="ChEBI" id="CHEBI:30616"/>
    </ligand>
</feature>
<evidence type="ECO:0000256" key="1">
    <source>
        <dbReference type="ARBA" id="ARBA00022741"/>
    </source>
</evidence>
<dbReference type="PROSITE" id="PS51198">
    <property type="entry name" value="UVRD_HELICASE_ATP_BIND"/>
    <property type="match status" value="1"/>
</dbReference>
<dbReference type="Proteomes" id="UP000553980">
    <property type="component" value="Unassembled WGS sequence"/>
</dbReference>
<dbReference type="GO" id="GO:0005524">
    <property type="term" value="F:ATP binding"/>
    <property type="evidence" value="ECO:0007669"/>
    <property type="project" value="UniProtKB-UniRule"/>
</dbReference>
<keyword evidence="6" id="KW-1133">Transmembrane helix</keyword>
<dbReference type="InterPro" id="IPR000212">
    <property type="entry name" value="DNA_helicase_UvrD/REP"/>
</dbReference>
<keyword evidence="2 5" id="KW-0378">Hydrolase</keyword>
<dbReference type="InterPro" id="IPR027417">
    <property type="entry name" value="P-loop_NTPase"/>
</dbReference>
<evidence type="ECO:0000259" key="7">
    <source>
        <dbReference type="PROSITE" id="PS51198"/>
    </source>
</evidence>
<keyword evidence="3 5" id="KW-0347">Helicase</keyword>
<dbReference type="Gene3D" id="1.10.10.160">
    <property type="match status" value="1"/>
</dbReference>
<name>A0AB34YYM7_9HYPH</name>
<evidence type="ECO:0000256" key="2">
    <source>
        <dbReference type="ARBA" id="ARBA00022801"/>
    </source>
</evidence>
<dbReference type="EMBL" id="JACIEX010000024">
    <property type="protein sequence ID" value="MBB4096256.1"/>
    <property type="molecule type" value="Genomic_DNA"/>
</dbReference>
<evidence type="ECO:0000256" key="6">
    <source>
        <dbReference type="SAM" id="Phobius"/>
    </source>
</evidence>
<keyword evidence="6" id="KW-0472">Membrane</keyword>
<feature type="transmembrane region" description="Helical" evidence="6">
    <location>
        <begin position="43"/>
        <end position="63"/>
    </location>
</feature>
<dbReference type="GO" id="GO:0043138">
    <property type="term" value="F:3'-5' DNA helicase activity"/>
    <property type="evidence" value="ECO:0007669"/>
    <property type="project" value="UniProtKB-EC"/>
</dbReference>
<dbReference type="SUPFAM" id="SSF52540">
    <property type="entry name" value="P-loop containing nucleoside triphosphate hydrolases"/>
    <property type="match status" value="1"/>
</dbReference>
<keyword evidence="4 5" id="KW-0067">ATP-binding</keyword>
<keyword evidence="9" id="KW-1185">Reference proteome</keyword>
<keyword evidence="1 5" id="KW-0547">Nucleotide-binding</keyword>
<dbReference type="InterPro" id="IPR014016">
    <property type="entry name" value="UvrD-like_ATP-bd"/>
</dbReference>
<dbReference type="Gene3D" id="3.40.50.300">
    <property type="entry name" value="P-loop containing nucleotide triphosphate hydrolases"/>
    <property type="match status" value="2"/>
</dbReference>
<dbReference type="GO" id="GO:0003677">
    <property type="term" value="F:DNA binding"/>
    <property type="evidence" value="ECO:0007669"/>
    <property type="project" value="UniProtKB-KW"/>
</dbReference>
<sequence>MIAAPFKPTYEQKRVIEHSGSAFIAACPGAGKTRVMVERARKLLNGGATSGAIAFLSFTIAAVSELDDRLRREGLIGTPAFPHFIGTFDGFLWQFLIAPFAIDGCAAKPKLIPDKDDRIIQPFAGAQALPLECFDRTTGEAIPALIQRHGFRGQLKAHETAARNARARFLERGELDFTDARSMALTRLRDPARGAVLGRALAARFLELIVDEAQDCNPVDLEIIDWLRTAGVPVKVICDPNQAIYSFRGGVTRELSQFAEKFGEAERLPMSGNFRSSGHITKCLVALRAPNMRAAIDEALGECRDEPKAVQILSYSGRGVPSTIGAKFQELVRAMGFAAQDCPIVSATRRTGANALGHPQDTGVRDLSYRLAVAVSDFHFSFEIGGRKEALVAIHRIMLELGGGMGGKTYHQHLTDTDVSPQSWRPAALALAHALKFSPERFATAEAWHDEARRLLAPLLPAGGPSINQRLRRNGDLDKALSVAPPSGHAARTIHSVKGMEFPAICVVMSPSTAKGIVDFLTGDAAVDNEEARKIYVGASRAQRLLAIALPRTQAPRLRDLMAEMGGSVDFTAL</sequence>
<evidence type="ECO:0000313" key="9">
    <source>
        <dbReference type="Proteomes" id="UP000553980"/>
    </source>
</evidence>